<evidence type="ECO:0000313" key="3">
    <source>
        <dbReference type="Proteomes" id="UP000198287"/>
    </source>
</evidence>
<dbReference type="OrthoDB" id="6366777at2759"/>
<dbReference type="EMBL" id="LNIX01000004">
    <property type="protein sequence ID" value="OXA55414.1"/>
    <property type="molecule type" value="Genomic_DNA"/>
</dbReference>
<protein>
    <submittedName>
        <fullName evidence="2">Uncharacterized protein</fullName>
    </submittedName>
</protein>
<dbReference type="AlphaFoldDB" id="A0A226EE56"/>
<dbReference type="OMA" id="YLLEWIL"/>
<sequence>MKPVYKDFMFSGCQRFGHSCFGAHGKRGGDVGATGGQQNGAELSPGESVYPAGPGAEYYPAGGFAPRVGMSPYLMDWLLSAHRGQPLSANYARQLQDDLNMADQRRK</sequence>
<reference evidence="2 3" key="1">
    <citation type="submission" date="2015-12" db="EMBL/GenBank/DDBJ databases">
        <title>The genome of Folsomia candida.</title>
        <authorList>
            <person name="Faddeeva A."/>
            <person name="Derks M.F."/>
            <person name="Anvar Y."/>
            <person name="Smit S."/>
            <person name="Van Straalen N."/>
            <person name="Roelofs D."/>
        </authorList>
    </citation>
    <scope>NUCLEOTIDE SEQUENCE [LARGE SCALE GENOMIC DNA]</scope>
    <source>
        <strain evidence="2 3">VU population</strain>
        <tissue evidence="2">Whole body</tissue>
    </source>
</reference>
<name>A0A226EE56_FOLCA</name>
<accession>A0A226EE56</accession>
<proteinExistence type="predicted"/>
<organism evidence="2 3">
    <name type="scientific">Folsomia candida</name>
    <name type="common">Springtail</name>
    <dbReference type="NCBI Taxonomy" id="158441"/>
    <lineage>
        <taxon>Eukaryota</taxon>
        <taxon>Metazoa</taxon>
        <taxon>Ecdysozoa</taxon>
        <taxon>Arthropoda</taxon>
        <taxon>Hexapoda</taxon>
        <taxon>Collembola</taxon>
        <taxon>Entomobryomorpha</taxon>
        <taxon>Isotomoidea</taxon>
        <taxon>Isotomidae</taxon>
        <taxon>Proisotominae</taxon>
        <taxon>Folsomia</taxon>
    </lineage>
</organism>
<gene>
    <name evidence="2" type="ORF">Fcan01_08960</name>
</gene>
<dbReference type="Proteomes" id="UP000198287">
    <property type="component" value="Unassembled WGS sequence"/>
</dbReference>
<keyword evidence="3" id="KW-1185">Reference proteome</keyword>
<evidence type="ECO:0000256" key="1">
    <source>
        <dbReference type="SAM" id="MobiDB-lite"/>
    </source>
</evidence>
<evidence type="ECO:0000313" key="2">
    <source>
        <dbReference type="EMBL" id="OXA55414.1"/>
    </source>
</evidence>
<comment type="caution">
    <text evidence="2">The sequence shown here is derived from an EMBL/GenBank/DDBJ whole genome shotgun (WGS) entry which is preliminary data.</text>
</comment>
<feature type="region of interest" description="Disordered" evidence="1">
    <location>
        <begin position="27"/>
        <end position="48"/>
    </location>
</feature>